<dbReference type="PANTHER" id="PTHR30329:SF21">
    <property type="entry name" value="LIPOPROTEIN YIAD-RELATED"/>
    <property type="match status" value="1"/>
</dbReference>
<evidence type="ECO:0000256" key="10">
    <source>
        <dbReference type="PROSITE-ProRule" id="PRU00473"/>
    </source>
</evidence>
<evidence type="ECO:0000256" key="11">
    <source>
        <dbReference type="SAM" id="SignalP"/>
    </source>
</evidence>
<keyword evidence="4" id="KW-0812">Transmembrane</keyword>
<dbReference type="InterPro" id="IPR036737">
    <property type="entry name" value="OmpA-like_sf"/>
</dbReference>
<evidence type="ECO:0000259" key="12">
    <source>
        <dbReference type="PROSITE" id="PS51123"/>
    </source>
</evidence>
<feature type="chain" id="PRO_5024446287" evidence="11">
    <location>
        <begin position="20"/>
        <end position="444"/>
    </location>
</feature>
<dbReference type="InterPro" id="IPR027385">
    <property type="entry name" value="Beta-barrel_OMP"/>
</dbReference>
<dbReference type="Pfam" id="PF00691">
    <property type="entry name" value="OmpA"/>
    <property type="match status" value="1"/>
</dbReference>
<keyword evidence="2" id="KW-0813">Transport</keyword>
<evidence type="ECO:0000256" key="2">
    <source>
        <dbReference type="ARBA" id="ARBA00022448"/>
    </source>
</evidence>
<dbReference type="Gene3D" id="4.10.1080.10">
    <property type="entry name" value="TSP type-3 repeat"/>
    <property type="match status" value="2"/>
</dbReference>
<dbReference type="Pfam" id="PF02412">
    <property type="entry name" value="TSP_3"/>
    <property type="match status" value="5"/>
</dbReference>
<dbReference type="InterPro" id="IPR028974">
    <property type="entry name" value="TSP_type-3_rpt"/>
</dbReference>
<dbReference type="SUPFAM" id="SSF56925">
    <property type="entry name" value="OMPA-like"/>
    <property type="match status" value="1"/>
</dbReference>
<dbReference type="Gene3D" id="3.30.1330.60">
    <property type="entry name" value="OmpA-like domain"/>
    <property type="match status" value="1"/>
</dbReference>
<organism evidence="13 14">
    <name type="scientific">Aquipluma nitroreducens</name>
    <dbReference type="NCBI Taxonomy" id="2010828"/>
    <lineage>
        <taxon>Bacteria</taxon>
        <taxon>Pseudomonadati</taxon>
        <taxon>Bacteroidota</taxon>
        <taxon>Bacteroidia</taxon>
        <taxon>Marinilabiliales</taxon>
        <taxon>Prolixibacteraceae</taxon>
        <taxon>Aquipluma</taxon>
    </lineage>
</organism>
<accession>A0A5K7S3H5</accession>
<evidence type="ECO:0000256" key="5">
    <source>
        <dbReference type="ARBA" id="ARBA00022729"/>
    </source>
</evidence>
<evidence type="ECO:0000313" key="14">
    <source>
        <dbReference type="Proteomes" id="UP001193389"/>
    </source>
</evidence>
<dbReference type="CDD" id="cd07185">
    <property type="entry name" value="OmpA_C-like"/>
    <property type="match status" value="1"/>
</dbReference>
<dbReference type="InterPro" id="IPR006665">
    <property type="entry name" value="OmpA-like"/>
</dbReference>
<comment type="subcellular location">
    <subcellularLocation>
        <location evidence="1">Cell outer membrane</location>
        <topology evidence="1">Multi-pass membrane protein</topology>
    </subcellularLocation>
</comment>
<evidence type="ECO:0000256" key="7">
    <source>
        <dbReference type="ARBA" id="ARBA00023114"/>
    </source>
</evidence>
<proteinExistence type="predicted"/>
<dbReference type="GO" id="GO:0006811">
    <property type="term" value="P:monoatomic ion transport"/>
    <property type="evidence" value="ECO:0007669"/>
    <property type="project" value="UniProtKB-KW"/>
</dbReference>
<dbReference type="GO" id="GO:0046930">
    <property type="term" value="C:pore complex"/>
    <property type="evidence" value="ECO:0007669"/>
    <property type="project" value="UniProtKB-KW"/>
</dbReference>
<evidence type="ECO:0000256" key="6">
    <source>
        <dbReference type="ARBA" id="ARBA00023065"/>
    </source>
</evidence>
<dbReference type="GO" id="GO:0005509">
    <property type="term" value="F:calcium ion binding"/>
    <property type="evidence" value="ECO:0007669"/>
    <property type="project" value="InterPro"/>
</dbReference>
<keyword evidence="5 11" id="KW-0732">Signal</keyword>
<dbReference type="Pfam" id="PF13505">
    <property type="entry name" value="OMP_b-brl"/>
    <property type="match status" value="1"/>
</dbReference>
<keyword evidence="14" id="KW-1185">Reference proteome</keyword>
<dbReference type="Proteomes" id="UP001193389">
    <property type="component" value="Chromosome"/>
</dbReference>
<feature type="domain" description="OmpA-like" evidence="12">
    <location>
        <begin position="326"/>
        <end position="444"/>
    </location>
</feature>
<dbReference type="PANTHER" id="PTHR30329">
    <property type="entry name" value="STATOR ELEMENT OF FLAGELLAR MOTOR COMPLEX"/>
    <property type="match status" value="1"/>
</dbReference>
<dbReference type="PROSITE" id="PS51123">
    <property type="entry name" value="OMPA_2"/>
    <property type="match status" value="1"/>
</dbReference>
<keyword evidence="3" id="KW-1134">Transmembrane beta strand</keyword>
<name>A0A5K7S3H5_9BACT</name>
<dbReference type="EMBL" id="AP018694">
    <property type="protein sequence ID" value="BBE16049.1"/>
    <property type="molecule type" value="Genomic_DNA"/>
</dbReference>
<reference evidence="13" key="1">
    <citation type="journal article" date="2020" name="Int. J. Syst. Evol. Microbiol.">
        <title>Aquipluma nitroreducens gen. nov. sp. nov., a novel facultatively anaerobic bacterium isolated from a freshwater lake.</title>
        <authorList>
            <person name="Watanabe M."/>
            <person name="Kojima H."/>
            <person name="Fukui M."/>
        </authorList>
    </citation>
    <scope>NUCLEOTIDE SEQUENCE</scope>
    <source>
        <strain evidence="13">MeG22</strain>
    </source>
</reference>
<dbReference type="KEGG" id="anf:AQPE_0186"/>
<keyword evidence="9" id="KW-0998">Cell outer membrane</keyword>
<dbReference type="InterPro" id="IPR050330">
    <property type="entry name" value="Bact_OuterMem_StrucFunc"/>
</dbReference>
<dbReference type="GO" id="GO:0015288">
    <property type="term" value="F:porin activity"/>
    <property type="evidence" value="ECO:0007669"/>
    <property type="project" value="UniProtKB-KW"/>
</dbReference>
<evidence type="ECO:0000256" key="4">
    <source>
        <dbReference type="ARBA" id="ARBA00022692"/>
    </source>
</evidence>
<gene>
    <name evidence="13" type="ORF">AQPE_0186</name>
</gene>
<feature type="signal peptide" evidence="11">
    <location>
        <begin position="1"/>
        <end position="19"/>
    </location>
</feature>
<keyword evidence="8 10" id="KW-0472">Membrane</keyword>
<keyword evidence="6" id="KW-0406">Ion transport</keyword>
<evidence type="ECO:0000313" key="13">
    <source>
        <dbReference type="EMBL" id="BBE16049.1"/>
    </source>
</evidence>
<dbReference type="AlphaFoldDB" id="A0A5K7S3H5"/>
<dbReference type="GO" id="GO:0009279">
    <property type="term" value="C:cell outer membrane"/>
    <property type="evidence" value="ECO:0007669"/>
    <property type="project" value="UniProtKB-SubCell"/>
</dbReference>
<dbReference type="SUPFAM" id="SSF103088">
    <property type="entry name" value="OmpA-like"/>
    <property type="match status" value="1"/>
</dbReference>
<evidence type="ECO:0000256" key="8">
    <source>
        <dbReference type="ARBA" id="ARBA00023136"/>
    </source>
</evidence>
<evidence type="ECO:0000256" key="1">
    <source>
        <dbReference type="ARBA" id="ARBA00004571"/>
    </source>
</evidence>
<dbReference type="InterPro" id="IPR003367">
    <property type="entry name" value="Thrombospondin_3-like_rpt"/>
</dbReference>
<dbReference type="GO" id="GO:0007155">
    <property type="term" value="P:cell adhesion"/>
    <property type="evidence" value="ECO:0007669"/>
    <property type="project" value="InterPro"/>
</dbReference>
<evidence type="ECO:0000256" key="9">
    <source>
        <dbReference type="ARBA" id="ARBA00023237"/>
    </source>
</evidence>
<protein>
    <submittedName>
        <fullName evidence="13">Outer membrane protein A</fullName>
    </submittedName>
</protein>
<dbReference type="InterPro" id="IPR006664">
    <property type="entry name" value="OMP_bac"/>
</dbReference>
<dbReference type="PRINTS" id="PR01021">
    <property type="entry name" value="OMPADOMAIN"/>
</dbReference>
<keyword evidence="7" id="KW-0626">Porin</keyword>
<dbReference type="SUPFAM" id="SSF103647">
    <property type="entry name" value="TSP type-3 repeat"/>
    <property type="match status" value="2"/>
</dbReference>
<sequence length="444" mass="48151">MKKLLLLALIVAFTANLYAQTSDKKWGVGLGVGAYGTLNNGEIGLMPELYLGRYLSQRFDLMLKGDMGIFRTRMENNLDLANAFLNLRLKLSDESKNLRPYLFAGPGYLHDNSTSAVNFDLGLGAKYYMSQNTAFYMEAGYIRGIESTTYDGITGRENLWKATIGLEFDLGKTKDSDMDGVSDKKDNCPNTPSGVAVDANGCPIDTDGDGVADYIDDCPTVAGLTSLKGCPDADGDGVADKDDKCPDTPKGWKVDATGCPLDQDKDGVADAIDKCPDTPDGIDIDKDGCPVDTDGDGVADYLDKCPTVAGTKENNGCPVIEEAETETTSPEMTVEPVYFDYDKSNYISGEKKKIDKLVKILKADNNLKVNLTGNADNKGTAEYNMTLTEKRIDSVVKTIKSDGIPESRISKEKALGETKPVANNDTDEGRALNRRVTFEIIKVK</sequence>
<evidence type="ECO:0000256" key="3">
    <source>
        <dbReference type="ARBA" id="ARBA00022452"/>
    </source>
</evidence>
<dbReference type="InterPro" id="IPR011250">
    <property type="entry name" value="OMP/PagP_B-barrel"/>
</dbReference>
<dbReference type="RefSeq" id="WP_318349160.1">
    <property type="nucleotide sequence ID" value="NZ_AP018694.1"/>
</dbReference>